<dbReference type="EMBL" id="AP008232">
    <property type="protein sequence ID" value="BAE74030.1"/>
    <property type="molecule type" value="Genomic_DNA"/>
</dbReference>
<dbReference type="Proteomes" id="UP000001932">
    <property type="component" value="Chromosome"/>
</dbReference>
<evidence type="ECO:0000313" key="2">
    <source>
        <dbReference type="EMBL" id="CRL44583.1"/>
    </source>
</evidence>
<dbReference type="EMBL" id="LN854557">
    <property type="protein sequence ID" value="CRL44583.1"/>
    <property type="molecule type" value="Genomic_DNA"/>
</dbReference>
<dbReference type="HOGENOM" id="CLU_161804_0_0_6"/>
<evidence type="ECO:0000313" key="4">
    <source>
        <dbReference type="Proteomes" id="UP000245838"/>
    </source>
</evidence>
<gene>
    <name evidence="1" type="ordered locus">SG0755</name>
    <name evidence="2" type="ORF">SGGMMB4_01756</name>
</gene>
<proteinExistence type="predicted"/>
<dbReference type="eggNOG" id="ENOG50336GK">
    <property type="taxonomic scope" value="Bacteria"/>
</dbReference>
<sequence>MNLHKLASRAIGRVNPFIEARVRRASGWTASPGARQKPQYQPDQRVSIQFQPLSSDDLQHVDGLNLQGIVKSIYVDGNFYGAVRREQIGGDLFLVNGETWLVEQAIELWPDWCRLLVRRQDDASDLNAG</sequence>
<dbReference type="AlphaFoldDB" id="Q2NUZ5"/>
<dbReference type="Proteomes" id="UP000245838">
    <property type="component" value="Chromosome sggmmb4_Chromosome"/>
</dbReference>
<dbReference type="KEGG" id="sgl:SG0755"/>
<evidence type="ECO:0000313" key="1">
    <source>
        <dbReference type="EMBL" id="BAE74030.1"/>
    </source>
</evidence>
<evidence type="ECO:0000313" key="3">
    <source>
        <dbReference type="Proteomes" id="UP000001932"/>
    </source>
</evidence>
<reference evidence="2 4" key="2">
    <citation type="submission" date="2015-05" db="EMBL/GenBank/DDBJ databases">
        <authorList>
            <person name="Goodhead I."/>
        </authorList>
    </citation>
    <scope>NUCLEOTIDE SEQUENCE [LARGE SCALE GENOMIC DNA]</scope>
    <source>
        <strain evidence="2">B4</strain>
        <strain evidence="4">morsitans</strain>
    </source>
</reference>
<name>Q2NUZ5_SODGM</name>
<accession>Q2NUZ5</accession>
<organism evidence="1 3">
    <name type="scientific">Sodalis glossinidius (strain morsitans)</name>
    <dbReference type="NCBI Taxonomy" id="343509"/>
    <lineage>
        <taxon>Bacteria</taxon>
        <taxon>Pseudomonadati</taxon>
        <taxon>Pseudomonadota</taxon>
        <taxon>Gammaproteobacteria</taxon>
        <taxon>Enterobacterales</taxon>
        <taxon>Bruguierivoracaceae</taxon>
        <taxon>Sodalis</taxon>
    </lineage>
</organism>
<protein>
    <submittedName>
        <fullName evidence="1">Uncharacterized protein</fullName>
    </submittedName>
</protein>
<keyword evidence="3" id="KW-1185">Reference proteome</keyword>
<dbReference type="RefSeq" id="WP_011410618.1">
    <property type="nucleotide sequence ID" value="NC_007712.1"/>
</dbReference>
<dbReference type="OrthoDB" id="9016990at2"/>
<dbReference type="BioCyc" id="SGLO343509:SGP1_RS06435-MONOMER"/>
<reference evidence="1 3" key="1">
    <citation type="journal article" date="2006" name="Genome Res.">
        <title>Massive genome erosion and functional adaptations provide insights into the symbiotic lifestyle of Sodalis glossinidius in the tsetse host.</title>
        <authorList>
            <person name="Toh H."/>
            <person name="Weiss B.L."/>
            <person name="Perkin S.A.H."/>
            <person name="Yamashita A."/>
            <person name="Oshima K."/>
            <person name="Hattori M."/>
            <person name="Aksoy S."/>
        </authorList>
    </citation>
    <scope>NUCLEOTIDE SEQUENCE [LARGE SCALE GENOMIC DNA]</scope>
    <source>
        <strain evidence="3">morsitans</strain>
        <strain evidence="1">Morsitans</strain>
    </source>
</reference>